<dbReference type="PROSITE" id="PS50076">
    <property type="entry name" value="DNAJ_2"/>
    <property type="match status" value="1"/>
</dbReference>
<keyword evidence="4" id="KW-1185">Reference proteome</keyword>
<comment type="caution">
    <text evidence="3">The sequence shown here is derived from an EMBL/GenBank/DDBJ whole genome shotgun (WGS) entry which is preliminary data.</text>
</comment>
<accession>A0A8K0W3Z0</accession>
<dbReference type="AlphaFoldDB" id="A0A8K0W3Z0"/>
<dbReference type="SMART" id="SM00271">
    <property type="entry name" value="DnaJ"/>
    <property type="match status" value="1"/>
</dbReference>
<dbReference type="CDD" id="cd06257">
    <property type="entry name" value="DnaJ"/>
    <property type="match status" value="1"/>
</dbReference>
<gene>
    <name evidence="3" type="ORF">FB567DRAFT_487440</name>
</gene>
<evidence type="ECO:0000313" key="3">
    <source>
        <dbReference type="EMBL" id="KAH7093200.1"/>
    </source>
</evidence>
<dbReference type="PROSITE" id="PS00636">
    <property type="entry name" value="DNAJ_1"/>
    <property type="match status" value="1"/>
</dbReference>
<dbReference type="Proteomes" id="UP000813461">
    <property type="component" value="Unassembled WGS sequence"/>
</dbReference>
<dbReference type="SUPFAM" id="SSF46565">
    <property type="entry name" value="Chaperone J-domain"/>
    <property type="match status" value="1"/>
</dbReference>
<name>A0A8K0W3Z0_9PLEO</name>
<dbReference type="Gene3D" id="1.10.287.110">
    <property type="entry name" value="DnaJ domain"/>
    <property type="match status" value="1"/>
</dbReference>
<dbReference type="GO" id="GO:0031072">
    <property type="term" value="F:heat shock protein binding"/>
    <property type="evidence" value="ECO:0007669"/>
    <property type="project" value="TreeGrafter"/>
</dbReference>
<feature type="region of interest" description="Disordered" evidence="1">
    <location>
        <begin position="220"/>
        <end position="377"/>
    </location>
</feature>
<dbReference type="InterPro" id="IPR018253">
    <property type="entry name" value="DnaJ_domain_CS"/>
</dbReference>
<feature type="compositionally biased region" description="Basic residues" evidence="1">
    <location>
        <begin position="360"/>
        <end position="377"/>
    </location>
</feature>
<sequence length="377" mass="42396">MARLRGKDGSAPKSARQKARQAEEDAADGFINGEDDERIEDVEEDGPPTIDPYEVLGLETEATADDVKKAYRKLALKHHPDKAAPDEKDAANKKFQEIAFAYAVLSDDRRRKRYDLTGSTAETLEDDDDFNWLKFYREQFENVVSEEAISNLAKEYKGSDEERQHLIDAYNKAKGNLNGIYELVMLSDILEDDDRFRQILDEEIEKGTIKSFPVYAKETDATRQRAKDLEKERREAYDKREAAKAEKAAANGKSTSKAKPKGKKAGGDMADLAALIQQRQKSRAGGFFDHLEAKYAPNSRGSKRSTPMDEPPEEMFEANRTKKAKKGGKVKTVVDDEDEMDLDEEDIGDSEEEEEEAPRKSKAKAKTKGRGRAKANA</sequence>
<dbReference type="GO" id="GO:0005737">
    <property type="term" value="C:cytoplasm"/>
    <property type="evidence" value="ECO:0007669"/>
    <property type="project" value="TreeGrafter"/>
</dbReference>
<proteinExistence type="predicted"/>
<dbReference type="Pfam" id="PF00226">
    <property type="entry name" value="DnaJ"/>
    <property type="match status" value="1"/>
</dbReference>
<dbReference type="GO" id="GO:0005634">
    <property type="term" value="C:nucleus"/>
    <property type="evidence" value="ECO:0007669"/>
    <property type="project" value="TreeGrafter"/>
</dbReference>
<dbReference type="InterPro" id="IPR036869">
    <property type="entry name" value="J_dom_sf"/>
</dbReference>
<reference evidence="3" key="1">
    <citation type="journal article" date="2021" name="Nat. Commun.">
        <title>Genetic determinants of endophytism in the Arabidopsis root mycobiome.</title>
        <authorList>
            <person name="Mesny F."/>
            <person name="Miyauchi S."/>
            <person name="Thiergart T."/>
            <person name="Pickel B."/>
            <person name="Atanasova L."/>
            <person name="Karlsson M."/>
            <person name="Huettel B."/>
            <person name="Barry K.W."/>
            <person name="Haridas S."/>
            <person name="Chen C."/>
            <person name="Bauer D."/>
            <person name="Andreopoulos W."/>
            <person name="Pangilinan J."/>
            <person name="LaButti K."/>
            <person name="Riley R."/>
            <person name="Lipzen A."/>
            <person name="Clum A."/>
            <person name="Drula E."/>
            <person name="Henrissat B."/>
            <person name="Kohler A."/>
            <person name="Grigoriev I.V."/>
            <person name="Martin F.M."/>
            <person name="Hacquard S."/>
        </authorList>
    </citation>
    <scope>NUCLEOTIDE SEQUENCE</scope>
    <source>
        <strain evidence="3">MPI-SDFR-AT-0120</strain>
    </source>
</reference>
<feature type="compositionally biased region" description="Acidic residues" evidence="1">
    <location>
        <begin position="335"/>
        <end position="356"/>
    </location>
</feature>
<dbReference type="InterPro" id="IPR001623">
    <property type="entry name" value="DnaJ_domain"/>
</dbReference>
<protein>
    <submittedName>
        <fullName evidence="3">DNAJ domain-containing protein</fullName>
    </submittedName>
</protein>
<feature type="domain" description="J" evidence="2">
    <location>
        <begin position="51"/>
        <end position="118"/>
    </location>
</feature>
<evidence type="ECO:0000313" key="4">
    <source>
        <dbReference type="Proteomes" id="UP000813461"/>
    </source>
</evidence>
<dbReference type="FunFam" id="1.10.287.110:FF:000110">
    <property type="entry name" value="DnaJ domain protein (AFU_orthologue AFUA_2G13210)"/>
    <property type="match status" value="1"/>
</dbReference>
<dbReference type="InterPro" id="IPR056453">
    <property type="entry name" value="HTH_DNAJC9"/>
</dbReference>
<feature type="compositionally biased region" description="Acidic residues" evidence="1">
    <location>
        <begin position="33"/>
        <end position="46"/>
    </location>
</feature>
<feature type="compositionally biased region" description="Basic and acidic residues" evidence="1">
    <location>
        <begin position="1"/>
        <end position="10"/>
    </location>
</feature>
<dbReference type="OrthoDB" id="110024at2759"/>
<dbReference type="PRINTS" id="PR00625">
    <property type="entry name" value="JDOMAIN"/>
</dbReference>
<evidence type="ECO:0000259" key="2">
    <source>
        <dbReference type="PROSITE" id="PS50076"/>
    </source>
</evidence>
<dbReference type="EMBL" id="JAGMVJ010000002">
    <property type="protein sequence ID" value="KAH7093200.1"/>
    <property type="molecule type" value="Genomic_DNA"/>
</dbReference>
<dbReference type="InterPro" id="IPR052594">
    <property type="entry name" value="J_domain-containing_protein"/>
</dbReference>
<dbReference type="PANTHER" id="PTHR44144:SF1">
    <property type="entry name" value="DNAJ HOMOLOG SUBFAMILY C MEMBER 9"/>
    <property type="match status" value="1"/>
</dbReference>
<feature type="compositionally biased region" description="Basic and acidic residues" evidence="1">
    <location>
        <begin position="220"/>
        <end position="247"/>
    </location>
</feature>
<evidence type="ECO:0000256" key="1">
    <source>
        <dbReference type="SAM" id="MobiDB-lite"/>
    </source>
</evidence>
<dbReference type="PANTHER" id="PTHR44144">
    <property type="entry name" value="DNAJ HOMOLOG SUBFAMILY C MEMBER 9"/>
    <property type="match status" value="1"/>
</dbReference>
<organism evidence="3 4">
    <name type="scientific">Paraphoma chrysanthemicola</name>
    <dbReference type="NCBI Taxonomy" id="798071"/>
    <lineage>
        <taxon>Eukaryota</taxon>
        <taxon>Fungi</taxon>
        <taxon>Dikarya</taxon>
        <taxon>Ascomycota</taxon>
        <taxon>Pezizomycotina</taxon>
        <taxon>Dothideomycetes</taxon>
        <taxon>Pleosporomycetidae</taxon>
        <taxon>Pleosporales</taxon>
        <taxon>Pleosporineae</taxon>
        <taxon>Phaeosphaeriaceae</taxon>
        <taxon>Paraphoma</taxon>
    </lineage>
</organism>
<feature type="region of interest" description="Disordered" evidence="1">
    <location>
        <begin position="1"/>
        <end position="53"/>
    </location>
</feature>
<dbReference type="Pfam" id="PF23302">
    <property type="entry name" value="HTH_DNAJC9"/>
    <property type="match status" value="1"/>
</dbReference>